<protein>
    <recommendedName>
        <fullName evidence="1">DUF2229 domain-containing protein</fullName>
    </recommendedName>
</protein>
<dbReference type="AlphaFoldDB" id="A0A7C3Z1Z0"/>
<dbReference type="Gene3D" id="3.40.50.11900">
    <property type="match status" value="1"/>
</dbReference>
<evidence type="ECO:0000313" key="2">
    <source>
        <dbReference type="EMBL" id="HGE98498.1"/>
    </source>
</evidence>
<dbReference type="InterPro" id="IPR010327">
    <property type="entry name" value="FldB/FldC_alpha/beta"/>
</dbReference>
<evidence type="ECO:0000259" key="1">
    <source>
        <dbReference type="Pfam" id="PF09989"/>
    </source>
</evidence>
<feature type="domain" description="DUF2229" evidence="1">
    <location>
        <begin position="16"/>
        <end position="73"/>
    </location>
</feature>
<reference evidence="2" key="1">
    <citation type="journal article" date="2020" name="mSystems">
        <title>Genome- and Community-Level Interaction Insights into Carbon Utilization and Element Cycling Functions of Hydrothermarchaeota in Hydrothermal Sediment.</title>
        <authorList>
            <person name="Zhou Z."/>
            <person name="Liu Y."/>
            <person name="Xu W."/>
            <person name="Pan J."/>
            <person name="Luo Z.H."/>
            <person name="Li M."/>
        </authorList>
    </citation>
    <scope>NUCLEOTIDE SEQUENCE [LARGE SCALE GENOMIC DNA]</scope>
    <source>
        <strain evidence="2">SpSt-906</strain>
    </source>
</reference>
<dbReference type="InterPro" id="IPR018709">
    <property type="entry name" value="CoA_activase_DUF2229"/>
</dbReference>
<dbReference type="PANTHER" id="PTHR32329">
    <property type="entry name" value="BIFUNCTIONAL PROTEIN [INCLUDES 2-HYDROXYACYL-COA DEHYDRATASE (N-TER) AND ITS ACTIVATOR DOMAIN (C_TERM)-RELATED"/>
    <property type="match status" value="1"/>
</dbReference>
<accession>A0A7C3Z1Z0</accession>
<dbReference type="InterPro" id="IPR051805">
    <property type="entry name" value="Dehydratase_Activator_Redct"/>
</dbReference>
<sequence length="355" mass="41200">MVKASFPFFGYETLALKSFLKDLGAEVILPKNLTKRTLEIGVKLSPEMICLPFKITLGNFYEALENGADTLFMAAGAKKCRFGYYHFLQEKILRETFTQNGRFKFYPVSQYTPYEFVFEKMPQIFLVSPNRVIRALILLLAKSSLIAEFKELIRKKRAVDFNEAEKLEEICLRKIDRAETFSDIQRVRKEIRKILFVPHHRHLLKVGLVGEIYFMIEPFANQEIEKELAKMGVWVIAKRSLYTHLKHLLKLDWEFVKFYLLARRYLKDSPGGEAIRTLGEALDFVRKGVDGIIHIFPFTCMPENIALEALKEVSKNYNLPILSLSFDEHTSKTGLLTRLEAFVELLKRRKGRGSN</sequence>
<dbReference type="EMBL" id="DTMQ01000002">
    <property type="protein sequence ID" value="HGE98498.1"/>
    <property type="molecule type" value="Genomic_DNA"/>
</dbReference>
<comment type="caution">
    <text evidence="2">The sequence shown here is derived from an EMBL/GenBank/DDBJ whole genome shotgun (WGS) entry which is preliminary data.</text>
</comment>
<gene>
    <name evidence="2" type="ORF">ENX07_00225</name>
</gene>
<proteinExistence type="predicted"/>
<name>A0A7C3Z1Z0_UNCW3</name>
<dbReference type="PANTHER" id="PTHR32329:SF2">
    <property type="entry name" value="BIFUNCTIONAL PROTEIN [INCLUDES 2-HYDROXYACYL-COA DEHYDRATASE (N-TER) AND ITS ACTIVATOR DOMAIN (C_TERM)"/>
    <property type="match status" value="1"/>
</dbReference>
<organism evidence="2">
    <name type="scientific">candidate division WOR-3 bacterium</name>
    <dbReference type="NCBI Taxonomy" id="2052148"/>
    <lineage>
        <taxon>Bacteria</taxon>
        <taxon>Bacteria division WOR-3</taxon>
    </lineage>
</organism>
<dbReference type="Pfam" id="PF06050">
    <property type="entry name" value="HGD-D"/>
    <property type="match status" value="1"/>
</dbReference>
<dbReference type="Pfam" id="PF09989">
    <property type="entry name" value="DUF2229"/>
    <property type="match status" value="1"/>
</dbReference>